<dbReference type="EMBL" id="CP003050">
    <property type="protein sequence ID" value="AGB16166.1"/>
    <property type="molecule type" value="Genomic_DNA"/>
</dbReference>
<dbReference type="Proteomes" id="UP000010846">
    <property type="component" value="Chromosome"/>
</dbReference>
<gene>
    <name evidence="2" type="ordered locus">Halru_1559</name>
</gene>
<dbReference type="eggNOG" id="arCOG08928">
    <property type="taxonomic scope" value="Archaea"/>
</dbReference>
<keyword evidence="3" id="KW-1185">Reference proteome</keyword>
<dbReference type="Pfam" id="PF18545">
    <property type="entry name" value="HalOD1"/>
    <property type="match status" value="1"/>
</dbReference>
<name>L0ID64_HALRX</name>
<protein>
    <recommendedName>
        <fullName evidence="1">Halobacterial output domain-containing protein</fullName>
    </recommendedName>
</protein>
<dbReference type="AlphaFoldDB" id="L0ID64"/>
<dbReference type="RefSeq" id="WP_015300807.1">
    <property type="nucleotide sequence ID" value="NC_019964.1"/>
</dbReference>
<dbReference type="GeneID" id="14376346"/>
<sequence length="91" mass="9508">MLVSADRSAGVEESLSVSIVSAIANAEGVDPTAIRPPEYEALYHVCNPDALESLFSYDDDATPGSVQFEFCGYDVTVTSDGSVSVSDPGSE</sequence>
<dbReference type="KEGG" id="hru:Halru_1559"/>
<dbReference type="OrthoDB" id="199137at2157"/>
<evidence type="ECO:0000313" key="3">
    <source>
        <dbReference type="Proteomes" id="UP000010846"/>
    </source>
</evidence>
<evidence type="ECO:0000313" key="2">
    <source>
        <dbReference type="EMBL" id="AGB16166.1"/>
    </source>
</evidence>
<evidence type="ECO:0000259" key="1">
    <source>
        <dbReference type="Pfam" id="PF18545"/>
    </source>
</evidence>
<feature type="domain" description="Halobacterial output" evidence="1">
    <location>
        <begin position="12"/>
        <end position="86"/>
    </location>
</feature>
<accession>L0ID64</accession>
<organism evidence="2 3">
    <name type="scientific">Halovivax ruber (strain DSM 18193 / JCM 13892 / XH-70)</name>
    <dbReference type="NCBI Taxonomy" id="797302"/>
    <lineage>
        <taxon>Archaea</taxon>
        <taxon>Methanobacteriati</taxon>
        <taxon>Methanobacteriota</taxon>
        <taxon>Stenosarchaea group</taxon>
        <taxon>Halobacteria</taxon>
        <taxon>Halobacteriales</taxon>
        <taxon>Natrialbaceae</taxon>
        <taxon>Halovivax</taxon>
    </lineage>
</organism>
<reference evidence="2" key="1">
    <citation type="submission" date="2011-09" db="EMBL/GenBank/DDBJ databases">
        <title>Complete sequence of Halovivax ruber XH-70.</title>
        <authorList>
            <consortium name="US DOE Joint Genome Institute"/>
            <person name="Lucas S."/>
            <person name="Han J."/>
            <person name="Lapidus A."/>
            <person name="Cheng J.-F."/>
            <person name="Goodwin L."/>
            <person name="Pitluck S."/>
            <person name="Peters L."/>
            <person name="Mikhailova N."/>
            <person name="Davenport K."/>
            <person name="Detter J.C."/>
            <person name="Han C."/>
            <person name="Tapia R."/>
            <person name="Land M."/>
            <person name="Hauser L."/>
            <person name="Kyrpides N."/>
            <person name="Ivanova N."/>
            <person name="Pagani I."/>
            <person name="Sproer C."/>
            <person name="Anderson I."/>
            <person name="Woyke T."/>
        </authorList>
    </citation>
    <scope>NUCLEOTIDE SEQUENCE</scope>
    <source>
        <strain evidence="2">XH-70</strain>
    </source>
</reference>
<dbReference type="InterPro" id="IPR040624">
    <property type="entry name" value="HalOD1"/>
</dbReference>
<proteinExistence type="predicted"/>
<dbReference type="HOGENOM" id="CLU_159738_1_1_2"/>